<dbReference type="AlphaFoldDB" id="A0A0M9A608"/>
<protein>
    <submittedName>
        <fullName evidence="1">Uncharacterized protein</fullName>
    </submittedName>
</protein>
<evidence type="ECO:0000313" key="1">
    <source>
        <dbReference type="EMBL" id="KOX77950.1"/>
    </source>
</evidence>
<reference evidence="1 2" key="1">
    <citation type="submission" date="2015-07" db="EMBL/GenBank/DDBJ databases">
        <title>The genome of Melipona quadrifasciata.</title>
        <authorList>
            <person name="Pan H."/>
            <person name="Kapheim K."/>
        </authorList>
    </citation>
    <scope>NUCLEOTIDE SEQUENCE [LARGE SCALE GENOMIC DNA]</scope>
    <source>
        <strain evidence="1">0111107301</strain>
        <tissue evidence="1">Whole body</tissue>
    </source>
</reference>
<sequence length="100" mass="11466">MVGIHVHDDAARKFISSVAGEPGYKGEPRLSKYICAYIFPFAVIQSGRRREEERGRERQIYTNPSSTTRWALAARVGPFEGERIVSDFEINVRAFKYIIE</sequence>
<gene>
    <name evidence="1" type="ORF">WN51_05838</name>
</gene>
<accession>A0A0M9A608</accession>
<name>A0A0M9A608_9HYME</name>
<proteinExistence type="predicted"/>
<dbReference type="Proteomes" id="UP000053105">
    <property type="component" value="Unassembled WGS sequence"/>
</dbReference>
<evidence type="ECO:0000313" key="2">
    <source>
        <dbReference type="Proteomes" id="UP000053105"/>
    </source>
</evidence>
<organism evidence="1 2">
    <name type="scientific">Melipona quadrifasciata</name>
    <dbReference type="NCBI Taxonomy" id="166423"/>
    <lineage>
        <taxon>Eukaryota</taxon>
        <taxon>Metazoa</taxon>
        <taxon>Ecdysozoa</taxon>
        <taxon>Arthropoda</taxon>
        <taxon>Hexapoda</taxon>
        <taxon>Insecta</taxon>
        <taxon>Pterygota</taxon>
        <taxon>Neoptera</taxon>
        <taxon>Endopterygota</taxon>
        <taxon>Hymenoptera</taxon>
        <taxon>Apocrita</taxon>
        <taxon>Aculeata</taxon>
        <taxon>Apoidea</taxon>
        <taxon>Anthophila</taxon>
        <taxon>Apidae</taxon>
        <taxon>Melipona</taxon>
    </lineage>
</organism>
<keyword evidence="2" id="KW-1185">Reference proteome</keyword>
<dbReference type="EMBL" id="KQ435727">
    <property type="protein sequence ID" value="KOX77950.1"/>
    <property type="molecule type" value="Genomic_DNA"/>
</dbReference>